<dbReference type="SUPFAM" id="SSF49785">
    <property type="entry name" value="Galactose-binding domain-like"/>
    <property type="match status" value="1"/>
</dbReference>
<feature type="region of interest" description="Disordered" evidence="2">
    <location>
        <begin position="234"/>
        <end position="264"/>
    </location>
</feature>
<evidence type="ECO:0000256" key="1">
    <source>
        <dbReference type="ARBA" id="ARBA00022801"/>
    </source>
</evidence>
<dbReference type="EMBL" id="PFMD01000018">
    <property type="protein sequence ID" value="PIY97049.1"/>
    <property type="molecule type" value="Genomic_DNA"/>
</dbReference>
<dbReference type="GO" id="GO:0016798">
    <property type="term" value="F:hydrolase activity, acting on glycosyl bonds"/>
    <property type="evidence" value="ECO:0007669"/>
    <property type="project" value="InterPro"/>
</dbReference>
<dbReference type="InterPro" id="IPR008979">
    <property type="entry name" value="Galactose-bd-like_sf"/>
</dbReference>
<organism evidence="4 5">
    <name type="scientific">Candidatus Kerfeldbacteria bacterium CG_4_10_14_0_8_um_filter_42_10</name>
    <dbReference type="NCBI Taxonomy" id="2014248"/>
    <lineage>
        <taxon>Bacteria</taxon>
        <taxon>Candidatus Kerfeldiibacteriota</taxon>
    </lineage>
</organism>
<evidence type="ECO:0000259" key="3">
    <source>
        <dbReference type="Pfam" id="PF02018"/>
    </source>
</evidence>
<reference evidence="4 5" key="1">
    <citation type="submission" date="2017-09" db="EMBL/GenBank/DDBJ databases">
        <title>Depth-based differentiation of microbial function through sediment-hosted aquifers and enrichment of novel symbionts in the deep terrestrial subsurface.</title>
        <authorList>
            <person name="Probst A.J."/>
            <person name="Ladd B."/>
            <person name="Jarett J.K."/>
            <person name="Geller-Mcgrath D.E."/>
            <person name="Sieber C.M."/>
            <person name="Emerson J.B."/>
            <person name="Anantharaman K."/>
            <person name="Thomas B.C."/>
            <person name="Malmstrom R."/>
            <person name="Stieglmeier M."/>
            <person name="Klingl A."/>
            <person name="Woyke T."/>
            <person name="Ryan C.M."/>
            <person name="Banfield J.F."/>
        </authorList>
    </citation>
    <scope>NUCLEOTIDE SEQUENCE [LARGE SCALE GENOMIC DNA]</scope>
    <source>
        <strain evidence="4">CG_4_10_14_0_8_um_filter_42_10</strain>
    </source>
</reference>
<evidence type="ECO:0000313" key="5">
    <source>
        <dbReference type="Proteomes" id="UP000230779"/>
    </source>
</evidence>
<gene>
    <name evidence="4" type="ORF">COY66_01440</name>
</gene>
<protein>
    <recommendedName>
        <fullName evidence="3">CBM-cenC domain-containing protein</fullName>
    </recommendedName>
</protein>
<evidence type="ECO:0000313" key="4">
    <source>
        <dbReference type="EMBL" id="PIY97049.1"/>
    </source>
</evidence>
<dbReference type="Gene3D" id="2.60.120.260">
    <property type="entry name" value="Galactose-binding domain-like"/>
    <property type="match status" value="2"/>
</dbReference>
<feature type="compositionally biased region" description="Basic and acidic residues" evidence="2">
    <location>
        <begin position="234"/>
        <end position="246"/>
    </location>
</feature>
<proteinExistence type="predicted"/>
<dbReference type="Proteomes" id="UP000230779">
    <property type="component" value="Unassembled WGS sequence"/>
</dbReference>
<feature type="domain" description="CBM-cenC" evidence="3">
    <location>
        <begin position="1141"/>
        <end position="1251"/>
    </location>
</feature>
<dbReference type="Pfam" id="PF02018">
    <property type="entry name" value="CBM_4_9"/>
    <property type="match status" value="1"/>
</dbReference>
<comment type="caution">
    <text evidence="4">The sequence shown here is derived from an EMBL/GenBank/DDBJ whole genome shotgun (WGS) entry which is preliminary data.</text>
</comment>
<evidence type="ECO:0000256" key="2">
    <source>
        <dbReference type="SAM" id="MobiDB-lite"/>
    </source>
</evidence>
<feature type="non-terminal residue" evidence="4">
    <location>
        <position position="1261"/>
    </location>
</feature>
<dbReference type="AlphaFoldDB" id="A0A2M7RJW0"/>
<sequence>MEKDSRKFNSKIKKSILGSLILFLFVFQIFLFLPKPAEALFGVGDITFSTTIGDIPRLIWDNITKITKQVMTVAYKNALRTFTQQIAYNTAVKIASGGAGQGPLFTTDEFLTYAKKAGDAAVGDLLDTMSTRAWGFSLCDAVPQFQIDLQLNLAIDLGISEPRQAKCTGSEILNNLANAQPIQVTGGLGIGIAGQDPAMVSSALMKSFPDFFSPEGNNMGQYLKTFSVASESQARAEEKAKEEAKPPGEFLPLKSTITGKTKTPAGTIEEVQAFSLEQAINPENTFTGELAADFIGVFTNTLIKKYLETLLTKGLNPEADTSSGNLDSFLAGGGSSGIAAAEAKFASFTQPNLGGGGSVDILNKLSSCPSQYSETENCVMDSNFRTAVEQHLRLEEAIEKGYVDGNKPFGYGQGGSLLDYQNGYPYRSLVIMRRHRIVPVTWELAAQYIRDYGAGNYSLNDLMSKYNDETSPFYRLIDPDWVLKAPENYCRRQGYGEGLVFDEYFDSDGDNATQKVRQVQRQNTCVDDQSCIAENEDGTCQAYGYCIKEDPIWKFSGDQCPDYYASCKTYQRRDGQQFSYLEDTVDFNGCTADNVGCQWYCKEFDESNERWDCYWDGDDYGYFGAANPWGISAPNGNQWHDWIAHLDAGAETCDSSAEGCHEFLRTTNQTNLIKNANFDYFTGTADDGIGDAVNSWDSILTTPVVLPEIITIQTTSPYLGYNAVRLVAGTPEDDGIVYNHYSTRPVDGRTFTFSVYAKADSASCADDAFIKLYTTNEENPLIPIEEDAVTLSLGGISGNWQRYELNQTFSHDYDYVEVYLGVDNGCNLFFDAAKLEEKLLGESTTASEFVDYGSINKLYLTGERASCEDEDVGCQWYTPVEEGDSVPAKISADDMCLETEVGCKAYEETPLTNIIPDPSNVNRTGKYCSLNQTIACNNDADCQPLNGYCYPSISLIASTGTQCSATYAGCEEFTNLDEVAKGGEGKEYYTFLKQCVPLDDPSITTYYAWEGDEVAGYQLRAFKLKRSGIVLGGETGNAPCTHLEVGQSLPLDCQDTPANVQECSSEYGTDPDCTEFFDASMHDFYRYKSQTITVSDSCHPERNSLDNQVYYGLPSESTSCPASANGCREYLGNAGYNYQEIFDDNFEDGTTQGWEPRLSGAVELSTESVLLNGHSLKITGHGRKWTTINGENQLEDGKTYLLSFWAKSGAGVEVHPDILFSWAYMGTGFADNDPASQPPQITLSPDEWRYYTLGPLHIDLS</sequence>
<name>A0A2M7RJW0_9BACT</name>
<accession>A0A2M7RJW0</accession>
<keyword evidence="1" id="KW-0378">Hydrolase</keyword>
<dbReference type="InterPro" id="IPR003305">
    <property type="entry name" value="CenC_carb-bd"/>
</dbReference>